<reference evidence="13" key="2">
    <citation type="submission" date="2025-09" db="UniProtKB">
        <authorList>
            <consortium name="Ensembl"/>
        </authorList>
    </citation>
    <scope>IDENTIFICATION</scope>
</reference>
<keyword evidence="2 11" id="KW-0812">Transmembrane</keyword>
<dbReference type="Ensembl" id="ENSCLAT00000023494.1">
    <property type="protein sequence ID" value="ENSCLAP00000023273.1"/>
    <property type="gene ID" value="ENSCLAG00000015963.1"/>
</dbReference>
<dbReference type="SMART" id="SM00034">
    <property type="entry name" value="CLECT"/>
    <property type="match status" value="1"/>
</dbReference>
<evidence type="ECO:0000256" key="9">
    <source>
        <dbReference type="ARBA" id="ARBA00023170"/>
    </source>
</evidence>
<dbReference type="PANTHER" id="PTHR46329:SF1">
    <property type="entry name" value="KILLER CELL LECTIN-LIKE RECEPTOR 2"/>
    <property type="match status" value="1"/>
</dbReference>
<dbReference type="Pfam" id="PF00059">
    <property type="entry name" value="Lectin_C"/>
    <property type="match status" value="1"/>
</dbReference>
<evidence type="ECO:0000256" key="6">
    <source>
        <dbReference type="ARBA" id="ARBA00022989"/>
    </source>
</evidence>
<evidence type="ECO:0000256" key="2">
    <source>
        <dbReference type="ARBA" id="ARBA00022692"/>
    </source>
</evidence>
<keyword evidence="4" id="KW-0130">Cell adhesion</keyword>
<dbReference type="Proteomes" id="UP000694398">
    <property type="component" value="Unassembled WGS sequence"/>
</dbReference>
<evidence type="ECO:0000256" key="10">
    <source>
        <dbReference type="ARBA" id="ARBA00023180"/>
    </source>
</evidence>
<evidence type="ECO:0000256" key="3">
    <source>
        <dbReference type="ARBA" id="ARBA00022734"/>
    </source>
</evidence>
<evidence type="ECO:0000256" key="4">
    <source>
        <dbReference type="ARBA" id="ARBA00022889"/>
    </source>
</evidence>
<keyword evidence="7 11" id="KW-0472">Membrane</keyword>
<evidence type="ECO:0000256" key="7">
    <source>
        <dbReference type="ARBA" id="ARBA00023136"/>
    </source>
</evidence>
<dbReference type="PROSITE" id="PS50041">
    <property type="entry name" value="C_TYPE_LECTIN_2"/>
    <property type="match status" value="1"/>
</dbReference>
<accession>A0A8C2W0T7</accession>
<dbReference type="InterPro" id="IPR016187">
    <property type="entry name" value="CTDL_fold"/>
</dbReference>
<evidence type="ECO:0000256" key="11">
    <source>
        <dbReference type="SAM" id="Phobius"/>
    </source>
</evidence>
<evidence type="ECO:0000256" key="8">
    <source>
        <dbReference type="ARBA" id="ARBA00023157"/>
    </source>
</evidence>
<dbReference type="InterPro" id="IPR033992">
    <property type="entry name" value="NKR-like_CTLD"/>
</dbReference>
<sequence>MLDPEDFPSPPEKPVAALLGIIFFICKVSMLVTVVVVILVFQEKNEKEKILEDLRKANITQNNSSIKELLTNRTLEYDILKHKMDQTINRFHGKDKTAAKPLQITGKTYEGHWTCYGIKCYYFIIDNKTWEKCKQTCQNHRLSLLKIDDKDELGFVRPLLGANHYWIGLFFDTGGNRWKWMGSGTSSGTDVAKRHFFLPDGKCAFLTATKISNAFCDQPRNCACEKKMDSPSPASGCSREER</sequence>
<protein>
    <submittedName>
        <fullName evidence="13">T-cell surface glycoprotein YE1/48-like</fullName>
    </submittedName>
</protein>
<reference evidence="13" key="1">
    <citation type="submission" date="2025-08" db="UniProtKB">
        <authorList>
            <consortium name="Ensembl"/>
        </authorList>
    </citation>
    <scope>IDENTIFICATION</scope>
</reference>
<name>A0A8C2W0T7_CHILA</name>
<keyword evidence="5" id="KW-0735">Signal-anchor</keyword>
<dbReference type="GeneTree" id="ENSGT00390000008117"/>
<dbReference type="Pfam" id="PF08391">
    <property type="entry name" value="Ly49"/>
    <property type="match status" value="1"/>
</dbReference>
<keyword evidence="6 11" id="KW-1133">Transmembrane helix</keyword>
<organism evidence="13 14">
    <name type="scientific">Chinchilla lanigera</name>
    <name type="common">Long-tailed chinchilla</name>
    <name type="synonym">Chinchilla villidera</name>
    <dbReference type="NCBI Taxonomy" id="34839"/>
    <lineage>
        <taxon>Eukaryota</taxon>
        <taxon>Metazoa</taxon>
        <taxon>Chordata</taxon>
        <taxon>Craniata</taxon>
        <taxon>Vertebrata</taxon>
        <taxon>Euteleostomi</taxon>
        <taxon>Mammalia</taxon>
        <taxon>Eutheria</taxon>
        <taxon>Euarchontoglires</taxon>
        <taxon>Glires</taxon>
        <taxon>Rodentia</taxon>
        <taxon>Hystricomorpha</taxon>
        <taxon>Chinchillidae</taxon>
        <taxon>Chinchilla</taxon>
    </lineage>
</organism>
<feature type="domain" description="C-type lectin" evidence="12">
    <location>
        <begin position="116"/>
        <end position="225"/>
    </location>
</feature>
<dbReference type="AlphaFoldDB" id="A0A8C2W0T7"/>
<evidence type="ECO:0000256" key="5">
    <source>
        <dbReference type="ARBA" id="ARBA00022968"/>
    </source>
</evidence>
<keyword evidence="8" id="KW-1015">Disulfide bond</keyword>
<gene>
    <name evidence="13" type="primary">LOC102005354</name>
</gene>
<dbReference type="InterPro" id="IPR013600">
    <property type="entry name" value="Ly49_N"/>
</dbReference>
<dbReference type="CDD" id="cd03593">
    <property type="entry name" value="CLECT_NK_receptors_like"/>
    <property type="match status" value="1"/>
</dbReference>
<dbReference type="InterPro" id="IPR016186">
    <property type="entry name" value="C-type_lectin-like/link_sf"/>
</dbReference>
<keyword evidence="9" id="KW-0675">Receptor</keyword>
<dbReference type="GO" id="GO:0007155">
    <property type="term" value="P:cell adhesion"/>
    <property type="evidence" value="ECO:0007669"/>
    <property type="project" value="UniProtKB-KW"/>
</dbReference>
<dbReference type="InterPro" id="IPR052013">
    <property type="entry name" value="Mouse_KLRs"/>
</dbReference>
<comment type="subcellular location">
    <subcellularLocation>
        <location evidence="1">Membrane</location>
        <topology evidence="1">Single-pass type II membrane protein</topology>
    </subcellularLocation>
</comment>
<evidence type="ECO:0000256" key="1">
    <source>
        <dbReference type="ARBA" id="ARBA00004606"/>
    </source>
</evidence>
<dbReference type="InterPro" id="IPR001304">
    <property type="entry name" value="C-type_lectin-like"/>
</dbReference>
<dbReference type="GO" id="GO:0030246">
    <property type="term" value="F:carbohydrate binding"/>
    <property type="evidence" value="ECO:0007669"/>
    <property type="project" value="UniProtKB-KW"/>
</dbReference>
<evidence type="ECO:0000259" key="12">
    <source>
        <dbReference type="PROSITE" id="PS50041"/>
    </source>
</evidence>
<dbReference type="PANTHER" id="PTHR46329">
    <property type="entry name" value="KILLER CELL LECTIN-LIKE RECEPTOR 2"/>
    <property type="match status" value="1"/>
</dbReference>
<proteinExistence type="predicted"/>
<dbReference type="SUPFAM" id="SSF56436">
    <property type="entry name" value="C-type lectin-like"/>
    <property type="match status" value="1"/>
</dbReference>
<keyword evidence="3" id="KW-0430">Lectin</keyword>
<keyword evidence="14" id="KW-1185">Reference proteome</keyword>
<evidence type="ECO:0000313" key="13">
    <source>
        <dbReference type="Ensembl" id="ENSCLAP00000023273.1"/>
    </source>
</evidence>
<keyword evidence="10" id="KW-0325">Glycoprotein</keyword>
<dbReference type="OMA" id="INFKIMS"/>
<dbReference type="Gene3D" id="3.10.100.10">
    <property type="entry name" value="Mannose-Binding Protein A, subunit A"/>
    <property type="match status" value="1"/>
</dbReference>
<dbReference type="GO" id="GO:0005886">
    <property type="term" value="C:plasma membrane"/>
    <property type="evidence" value="ECO:0007669"/>
    <property type="project" value="UniProtKB-ARBA"/>
</dbReference>
<evidence type="ECO:0000313" key="14">
    <source>
        <dbReference type="Proteomes" id="UP000694398"/>
    </source>
</evidence>
<feature type="transmembrane region" description="Helical" evidence="11">
    <location>
        <begin position="15"/>
        <end position="41"/>
    </location>
</feature>